<dbReference type="Pfam" id="PF05253">
    <property type="entry name" value="zf-U11-48K"/>
    <property type="match status" value="2"/>
</dbReference>
<gene>
    <name evidence="5" type="ORF">JOB18_003009</name>
</gene>
<dbReference type="InterPro" id="IPR051591">
    <property type="entry name" value="UPF0224_FAM112_RNA_Proc"/>
</dbReference>
<name>A0AAV6SPX4_SOLSE</name>
<dbReference type="GO" id="GO:0008270">
    <property type="term" value="F:zinc ion binding"/>
    <property type="evidence" value="ECO:0007669"/>
    <property type="project" value="UniProtKB-KW"/>
</dbReference>
<keyword evidence="6" id="KW-1185">Reference proteome</keyword>
<reference evidence="5 6" key="1">
    <citation type="journal article" date="2021" name="Sci. Rep.">
        <title>Chromosome anchoring in Senegalese sole (Solea senegalensis) reveals sex-associated markers and genome rearrangements in flatfish.</title>
        <authorList>
            <person name="Guerrero-Cozar I."/>
            <person name="Gomez-Garrido J."/>
            <person name="Berbel C."/>
            <person name="Martinez-Blanch J.F."/>
            <person name="Alioto T."/>
            <person name="Claros M.G."/>
            <person name="Gagnaire P.A."/>
            <person name="Manchado M."/>
        </authorList>
    </citation>
    <scope>NUCLEOTIDE SEQUENCE [LARGE SCALE GENOMIC DNA]</scope>
    <source>
        <strain evidence="5">Sse05_10M</strain>
    </source>
</reference>
<evidence type="ECO:0000256" key="2">
    <source>
        <dbReference type="ARBA" id="ARBA00022771"/>
    </source>
</evidence>
<dbReference type="InterPro" id="IPR022776">
    <property type="entry name" value="TRM13/UPF0224_CHHC_Znf_dom"/>
</dbReference>
<dbReference type="AlphaFoldDB" id="A0AAV6SPX4"/>
<dbReference type="PANTHER" id="PTHR21402:SF5">
    <property type="entry name" value="GAMETOCYTE SPECIFIC FACTOR 1"/>
    <property type="match status" value="1"/>
</dbReference>
<keyword evidence="2" id="KW-0863">Zinc-finger</keyword>
<keyword evidence="1" id="KW-0479">Metal-binding</keyword>
<dbReference type="PROSITE" id="PS51800">
    <property type="entry name" value="ZF_CHHC_U11_48K"/>
    <property type="match status" value="2"/>
</dbReference>
<evidence type="ECO:0000256" key="3">
    <source>
        <dbReference type="ARBA" id="ARBA00022833"/>
    </source>
</evidence>
<dbReference type="PANTHER" id="PTHR21402">
    <property type="entry name" value="GAMETOCYTE SPECIFIC FACTOR 1-RELATED"/>
    <property type="match status" value="1"/>
</dbReference>
<feature type="domain" description="CHHC U11-48K-type" evidence="4">
    <location>
        <begin position="73"/>
        <end position="100"/>
    </location>
</feature>
<evidence type="ECO:0000313" key="6">
    <source>
        <dbReference type="Proteomes" id="UP000693946"/>
    </source>
</evidence>
<keyword evidence="3" id="KW-0862">Zinc</keyword>
<dbReference type="Proteomes" id="UP000693946">
    <property type="component" value="Linkage Group LG11"/>
</dbReference>
<evidence type="ECO:0000256" key="1">
    <source>
        <dbReference type="ARBA" id="ARBA00022723"/>
    </source>
</evidence>
<comment type="caution">
    <text evidence="5">The sequence shown here is derived from an EMBL/GenBank/DDBJ whole genome shotgun (WGS) entry which is preliminary data.</text>
</comment>
<feature type="domain" description="CHHC U11-48K-type" evidence="4">
    <location>
        <begin position="39"/>
        <end position="66"/>
    </location>
</feature>
<organism evidence="5 6">
    <name type="scientific">Solea senegalensis</name>
    <name type="common">Senegalese sole</name>
    <dbReference type="NCBI Taxonomy" id="28829"/>
    <lineage>
        <taxon>Eukaryota</taxon>
        <taxon>Metazoa</taxon>
        <taxon>Chordata</taxon>
        <taxon>Craniata</taxon>
        <taxon>Vertebrata</taxon>
        <taxon>Euteleostomi</taxon>
        <taxon>Actinopterygii</taxon>
        <taxon>Neopterygii</taxon>
        <taxon>Teleostei</taxon>
        <taxon>Neoteleostei</taxon>
        <taxon>Acanthomorphata</taxon>
        <taxon>Carangaria</taxon>
        <taxon>Pleuronectiformes</taxon>
        <taxon>Pleuronectoidei</taxon>
        <taxon>Soleidae</taxon>
        <taxon>Solea</taxon>
    </lineage>
</organism>
<evidence type="ECO:0000259" key="4">
    <source>
        <dbReference type="PROSITE" id="PS51800"/>
    </source>
</evidence>
<accession>A0AAV6SPX4</accession>
<proteinExistence type="predicted"/>
<protein>
    <submittedName>
        <fullName evidence="5">Gametocyte-specific factor 1-like isoform X2</fullName>
    </submittedName>
</protein>
<evidence type="ECO:0000313" key="5">
    <source>
        <dbReference type="EMBL" id="KAG7519169.1"/>
    </source>
</evidence>
<sequence length="176" mass="20047">MANTLTYGSSIGACRVASSERAQLAEEHDSKGNHDPERLIQCPFDKNHQIRSCRFPYHLIKCKKNHPELARELKTCPFNARHLVPKHELPHHTETCEDRVVVDSEDGGNSNGRNKWHVPVSTWVNPDMSEDWDKEADDNASAFVWGETKALHVRQETRLTDNLGPSFRAPNTLPWS</sequence>
<dbReference type="EMBL" id="JAGKHQ010000003">
    <property type="protein sequence ID" value="KAG7519169.1"/>
    <property type="molecule type" value="Genomic_DNA"/>
</dbReference>